<dbReference type="OrthoDB" id="9789406at2"/>
<evidence type="ECO:0000313" key="7">
    <source>
        <dbReference type="Proteomes" id="UP000199163"/>
    </source>
</evidence>
<evidence type="ECO:0000256" key="4">
    <source>
        <dbReference type="PIRSR" id="PIRSR000303-1"/>
    </source>
</evidence>
<evidence type="ECO:0000256" key="2">
    <source>
        <dbReference type="ARBA" id="ARBA00022559"/>
    </source>
</evidence>
<evidence type="ECO:0000256" key="3">
    <source>
        <dbReference type="ARBA" id="ARBA00023002"/>
    </source>
</evidence>
<keyword evidence="3 5" id="KW-0560">Oxidoreductase</keyword>
<dbReference type="PROSITE" id="PS00460">
    <property type="entry name" value="GLUTATHIONE_PEROXID_1"/>
    <property type="match status" value="1"/>
</dbReference>
<dbReference type="GO" id="GO:0034599">
    <property type="term" value="P:cellular response to oxidative stress"/>
    <property type="evidence" value="ECO:0007669"/>
    <property type="project" value="TreeGrafter"/>
</dbReference>
<keyword evidence="2 5" id="KW-0575">Peroxidase</keyword>
<evidence type="ECO:0000313" key="6">
    <source>
        <dbReference type="EMBL" id="SDI09116.1"/>
    </source>
</evidence>
<sequence length="178" mass="20551">MSIYSFQASLSNGQKVSLKRYKDNILLIVNTASECGLTSQYESLEKLYRTYKENGFTVLAFPCDQFGGQEPGTNEEIRSFCSKNYNVTFPLFEKIEVNGEGAHPLYQYLREQASEDTNLDKKSRLYNHLQKNVPELLEGSLIRWNFTKFLVDKKGNVVKRYSPTVEPEELEEDIKILL</sequence>
<dbReference type="InterPro" id="IPR036249">
    <property type="entry name" value="Thioredoxin-like_sf"/>
</dbReference>
<dbReference type="PANTHER" id="PTHR11592:SF78">
    <property type="entry name" value="GLUTATHIONE PEROXIDASE"/>
    <property type="match status" value="1"/>
</dbReference>
<keyword evidence="7" id="KW-1185">Reference proteome</keyword>
<dbReference type="GO" id="GO:0004601">
    <property type="term" value="F:peroxidase activity"/>
    <property type="evidence" value="ECO:0007669"/>
    <property type="project" value="UniProtKB-KW"/>
</dbReference>
<dbReference type="PRINTS" id="PR01011">
    <property type="entry name" value="GLUTPROXDASE"/>
</dbReference>
<accession>A0A1G8HR14</accession>
<feature type="active site" evidence="4">
    <location>
        <position position="35"/>
    </location>
</feature>
<comment type="similarity">
    <text evidence="1 5">Belongs to the glutathione peroxidase family.</text>
</comment>
<dbReference type="PIRSF" id="PIRSF000303">
    <property type="entry name" value="Glutathion_perox"/>
    <property type="match status" value="1"/>
</dbReference>
<dbReference type="PROSITE" id="PS51355">
    <property type="entry name" value="GLUTATHIONE_PEROXID_3"/>
    <property type="match status" value="1"/>
</dbReference>
<organism evidence="6 7">
    <name type="scientific">Alteribacillus persepolensis</name>
    <dbReference type="NCBI Taxonomy" id="568899"/>
    <lineage>
        <taxon>Bacteria</taxon>
        <taxon>Bacillati</taxon>
        <taxon>Bacillota</taxon>
        <taxon>Bacilli</taxon>
        <taxon>Bacillales</taxon>
        <taxon>Bacillaceae</taxon>
        <taxon>Alteribacillus</taxon>
    </lineage>
</organism>
<dbReference type="CDD" id="cd00340">
    <property type="entry name" value="GSH_Peroxidase"/>
    <property type="match status" value="1"/>
</dbReference>
<name>A0A1G8HR14_9BACI</name>
<dbReference type="FunFam" id="3.40.30.10:FF:000010">
    <property type="entry name" value="Glutathione peroxidase"/>
    <property type="match status" value="1"/>
</dbReference>
<dbReference type="Pfam" id="PF00255">
    <property type="entry name" value="GSHPx"/>
    <property type="match status" value="1"/>
</dbReference>
<reference evidence="6 7" key="1">
    <citation type="submission" date="2016-10" db="EMBL/GenBank/DDBJ databases">
        <authorList>
            <person name="de Groot N.N."/>
        </authorList>
    </citation>
    <scope>NUCLEOTIDE SEQUENCE [LARGE SCALE GENOMIC DNA]</scope>
    <source>
        <strain evidence="6 7">DSM 21632</strain>
    </source>
</reference>
<evidence type="ECO:0000256" key="5">
    <source>
        <dbReference type="RuleBase" id="RU000499"/>
    </source>
</evidence>
<protein>
    <recommendedName>
        <fullName evidence="5">Glutathione peroxidase</fullName>
    </recommendedName>
</protein>
<dbReference type="STRING" id="568899.SAMN05192534_12113"/>
<dbReference type="Gene3D" id="3.40.30.10">
    <property type="entry name" value="Glutaredoxin"/>
    <property type="match status" value="1"/>
</dbReference>
<dbReference type="InterPro" id="IPR000889">
    <property type="entry name" value="Glutathione_peroxidase"/>
</dbReference>
<dbReference type="InterPro" id="IPR029759">
    <property type="entry name" value="GPX_AS"/>
</dbReference>
<dbReference type="PANTHER" id="PTHR11592">
    <property type="entry name" value="GLUTATHIONE PEROXIDASE"/>
    <property type="match status" value="1"/>
</dbReference>
<dbReference type="AlphaFoldDB" id="A0A1G8HR14"/>
<gene>
    <name evidence="6" type="ORF">SAMN05192534_12113</name>
</gene>
<proteinExistence type="inferred from homology"/>
<dbReference type="Proteomes" id="UP000199163">
    <property type="component" value="Unassembled WGS sequence"/>
</dbReference>
<evidence type="ECO:0000256" key="1">
    <source>
        <dbReference type="ARBA" id="ARBA00006926"/>
    </source>
</evidence>
<dbReference type="RefSeq" id="WP_091275284.1">
    <property type="nucleotide sequence ID" value="NZ_FNDK01000021.1"/>
</dbReference>
<dbReference type="SUPFAM" id="SSF52833">
    <property type="entry name" value="Thioredoxin-like"/>
    <property type="match status" value="1"/>
</dbReference>
<dbReference type="EMBL" id="FNDK01000021">
    <property type="protein sequence ID" value="SDI09116.1"/>
    <property type="molecule type" value="Genomic_DNA"/>
</dbReference>